<evidence type="ECO:0000313" key="2">
    <source>
        <dbReference type="Proteomes" id="UP000094285"/>
    </source>
</evidence>
<accession>A0A1E4SBC2</accession>
<gene>
    <name evidence="1" type="ORF">CANTADRAFT_27553</name>
</gene>
<keyword evidence="2" id="KW-1185">Reference proteome</keyword>
<dbReference type="PROSITE" id="PS51257">
    <property type="entry name" value="PROKAR_LIPOPROTEIN"/>
    <property type="match status" value="1"/>
</dbReference>
<dbReference type="GeneID" id="30982277"/>
<reference evidence="2" key="1">
    <citation type="submission" date="2016-05" db="EMBL/GenBank/DDBJ databases">
        <title>Comparative genomics of biotechnologically important yeasts.</title>
        <authorList>
            <consortium name="DOE Joint Genome Institute"/>
            <person name="Riley R."/>
            <person name="Haridas S."/>
            <person name="Wolfe K.H."/>
            <person name="Lopes M.R."/>
            <person name="Hittinger C.T."/>
            <person name="Goker M."/>
            <person name="Salamov A."/>
            <person name="Wisecaver J."/>
            <person name="Long T.M."/>
            <person name="Aerts A.L."/>
            <person name="Barry K."/>
            <person name="Choi C."/>
            <person name="Clum A."/>
            <person name="Coughlan A.Y."/>
            <person name="Deshpande S."/>
            <person name="Douglass A.P."/>
            <person name="Hanson S.J."/>
            <person name="Klenk H.-P."/>
            <person name="Labutti K."/>
            <person name="Lapidus A."/>
            <person name="Lindquist E."/>
            <person name="Lipzen A."/>
            <person name="Meier-Kolthoff J.P."/>
            <person name="Ohm R.A."/>
            <person name="Otillar R.P."/>
            <person name="Pangilinan J."/>
            <person name="Peng Y."/>
            <person name="Rokas A."/>
            <person name="Rosa C.A."/>
            <person name="Scheuner C."/>
            <person name="Sibirny A.A."/>
            <person name="Slot J.C."/>
            <person name="Stielow J.B."/>
            <person name="Sun H."/>
            <person name="Kurtzman C.P."/>
            <person name="Blackwell M."/>
            <person name="Grigoriev I.V."/>
            <person name="Jeffries T.W."/>
        </authorList>
    </citation>
    <scope>NUCLEOTIDE SEQUENCE [LARGE SCALE GENOMIC DNA]</scope>
    <source>
        <strain evidence="2">NRRL Y-17324</strain>
    </source>
</reference>
<dbReference type="EMBL" id="KV453917">
    <property type="protein sequence ID" value="ODV76778.1"/>
    <property type="molecule type" value="Genomic_DNA"/>
</dbReference>
<protein>
    <submittedName>
        <fullName evidence="1">Uncharacterized protein</fullName>
    </submittedName>
</protein>
<sequence length="72" mass="8049">MAKLVYEDARGFYYPVPAATSCTFLHDLIAILTHPIVDVIPNTMGDTQIQLLMQRLKTQLATCQHPHTVGCH</sequence>
<evidence type="ECO:0000313" key="1">
    <source>
        <dbReference type="EMBL" id="ODV76778.1"/>
    </source>
</evidence>
<name>A0A1E4SBC2_9ASCO</name>
<dbReference type="AlphaFoldDB" id="A0A1E4SBC2"/>
<dbReference type="RefSeq" id="XP_020061900.1">
    <property type="nucleotide sequence ID" value="XM_020208140.1"/>
</dbReference>
<proteinExistence type="predicted"/>
<dbReference type="Proteomes" id="UP000094285">
    <property type="component" value="Unassembled WGS sequence"/>
</dbReference>
<organism evidence="1 2">
    <name type="scientific">Suhomyces tanzawaensis NRRL Y-17324</name>
    <dbReference type="NCBI Taxonomy" id="984487"/>
    <lineage>
        <taxon>Eukaryota</taxon>
        <taxon>Fungi</taxon>
        <taxon>Dikarya</taxon>
        <taxon>Ascomycota</taxon>
        <taxon>Saccharomycotina</taxon>
        <taxon>Pichiomycetes</taxon>
        <taxon>Debaryomycetaceae</taxon>
        <taxon>Suhomyces</taxon>
    </lineage>
</organism>